<accession>A0A2P4YFX4</accession>
<keyword evidence="1" id="KW-0540">Nuclease</keyword>
<keyword evidence="6" id="KW-0229">DNA integration</keyword>
<dbReference type="InterPro" id="IPR001584">
    <property type="entry name" value="Integrase_cat-core"/>
</dbReference>
<evidence type="ECO:0000256" key="5">
    <source>
        <dbReference type="ARBA" id="ARBA00022842"/>
    </source>
</evidence>
<feature type="compositionally biased region" description="Basic and acidic residues" evidence="11">
    <location>
        <begin position="343"/>
        <end position="353"/>
    </location>
</feature>
<dbReference type="SUPFAM" id="SSF53098">
    <property type="entry name" value="Ribonuclease H-like"/>
    <property type="match status" value="1"/>
</dbReference>
<evidence type="ECO:0000256" key="9">
    <source>
        <dbReference type="ARBA" id="ARBA00023172"/>
    </source>
</evidence>
<feature type="domain" description="Integrase catalytic" evidence="12">
    <location>
        <begin position="42"/>
        <end position="212"/>
    </location>
</feature>
<dbReference type="Pfam" id="PF07727">
    <property type="entry name" value="RVT_2"/>
    <property type="match status" value="1"/>
</dbReference>
<dbReference type="AlphaFoldDB" id="A0A2P4YFX4"/>
<name>A0A2P4YFX4_9STRA</name>
<keyword evidence="2" id="KW-0479">Metal-binding</keyword>
<keyword evidence="7" id="KW-0695">RNA-directed DNA polymerase</keyword>
<evidence type="ECO:0000256" key="11">
    <source>
        <dbReference type="SAM" id="MobiDB-lite"/>
    </source>
</evidence>
<evidence type="ECO:0000313" key="14">
    <source>
        <dbReference type="Proteomes" id="UP000237271"/>
    </source>
</evidence>
<dbReference type="OrthoDB" id="411615at2759"/>
<reference evidence="13 14" key="1">
    <citation type="journal article" date="2017" name="Genome Biol. Evol.">
        <title>Phytophthora megakarya and P. palmivora, closely related causal agents of cacao black pod rot, underwent increases in genome sizes and gene numbers by different mechanisms.</title>
        <authorList>
            <person name="Ali S.S."/>
            <person name="Shao J."/>
            <person name="Lary D.J."/>
            <person name="Kronmiller B."/>
            <person name="Shen D."/>
            <person name="Strem M.D."/>
            <person name="Amoako-Attah I."/>
            <person name="Akrofi A.Y."/>
            <person name="Begoude B.A."/>
            <person name="Ten Hoopen G.M."/>
            <person name="Coulibaly K."/>
            <person name="Kebe B.I."/>
            <person name="Melnick R.L."/>
            <person name="Guiltinan M.J."/>
            <person name="Tyler B.M."/>
            <person name="Meinhardt L.W."/>
            <person name="Bailey B.A."/>
        </authorList>
    </citation>
    <scope>NUCLEOTIDE SEQUENCE [LARGE SCALE GENOMIC DNA]</scope>
    <source>
        <strain evidence="14">sbr112.9</strain>
    </source>
</reference>
<keyword evidence="4" id="KW-0378">Hydrolase</keyword>
<dbReference type="GO" id="GO:0004519">
    <property type="term" value="F:endonuclease activity"/>
    <property type="evidence" value="ECO:0007669"/>
    <property type="project" value="UniProtKB-KW"/>
</dbReference>
<keyword evidence="10" id="KW-0511">Multifunctional enzyme</keyword>
<proteinExistence type="predicted"/>
<evidence type="ECO:0000313" key="13">
    <source>
        <dbReference type="EMBL" id="POM76712.1"/>
    </source>
</evidence>
<dbReference type="EMBL" id="NCKW01003400">
    <property type="protein sequence ID" value="POM76712.1"/>
    <property type="molecule type" value="Genomic_DNA"/>
</dbReference>
<evidence type="ECO:0000256" key="2">
    <source>
        <dbReference type="ARBA" id="ARBA00022723"/>
    </source>
</evidence>
<dbReference type="GO" id="GO:0015074">
    <property type="term" value="P:DNA integration"/>
    <property type="evidence" value="ECO:0007669"/>
    <property type="project" value="UniProtKB-KW"/>
</dbReference>
<dbReference type="Gene3D" id="3.30.420.10">
    <property type="entry name" value="Ribonuclease H-like superfamily/Ribonuclease H"/>
    <property type="match status" value="1"/>
</dbReference>
<dbReference type="InterPro" id="IPR036397">
    <property type="entry name" value="RNaseH_sf"/>
</dbReference>
<comment type="caution">
    <text evidence="13">The sequence shown here is derived from an EMBL/GenBank/DDBJ whole genome shotgun (WGS) entry which is preliminary data.</text>
</comment>
<dbReference type="PANTHER" id="PTHR42648">
    <property type="entry name" value="TRANSPOSASE, PUTATIVE-RELATED"/>
    <property type="match status" value="1"/>
</dbReference>
<dbReference type="Proteomes" id="UP000237271">
    <property type="component" value="Unassembled WGS sequence"/>
</dbReference>
<keyword evidence="14" id="KW-1185">Reference proteome</keyword>
<dbReference type="GO" id="GO:0006310">
    <property type="term" value="P:DNA recombination"/>
    <property type="evidence" value="ECO:0007669"/>
    <property type="project" value="UniProtKB-KW"/>
</dbReference>
<evidence type="ECO:0000256" key="10">
    <source>
        <dbReference type="ARBA" id="ARBA00023268"/>
    </source>
</evidence>
<evidence type="ECO:0000256" key="4">
    <source>
        <dbReference type="ARBA" id="ARBA00022801"/>
    </source>
</evidence>
<keyword evidence="9" id="KW-0233">DNA recombination</keyword>
<keyword evidence="8" id="KW-0548">Nucleotidyltransferase</keyword>
<dbReference type="PANTHER" id="PTHR42648:SF11">
    <property type="entry name" value="TRANSPOSON TY4-P GAG-POL POLYPROTEIN"/>
    <property type="match status" value="1"/>
</dbReference>
<dbReference type="InterPro" id="IPR013103">
    <property type="entry name" value="RVT_2"/>
</dbReference>
<dbReference type="InterPro" id="IPR043502">
    <property type="entry name" value="DNA/RNA_pol_sf"/>
</dbReference>
<evidence type="ECO:0000259" key="12">
    <source>
        <dbReference type="PROSITE" id="PS50994"/>
    </source>
</evidence>
<dbReference type="GO" id="GO:0046872">
    <property type="term" value="F:metal ion binding"/>
    <property type="evidence" value="ECO:0007669"/>
    <property type="project" value="UniProtKB-KW"/>
</dbReference>
<dbReference type="GO" id="GO:0003887">
    <property type="term" value="F:DNA-directed DNA polymerase activity"/>
    <property type="evidence" value="ECO:0007669"/>
    <property type="project" value="UniProtKB-KW"/>
</dbReference>
<keyword evidence="5" id="KW-0460">Magnesium</keyword>
<dbReference type="GO" id="GO:0003964">
    <property type="term" value="F:RNA-directed DNA polymerase activity"/>
    <property type="evidence" value="ECO:0007669"/>
    <property type="project" value="UniProtKB-KW"/>
</dbReference>
<keyword evidence="8" id="KW-0239">DNA-directed DNA polymerase</keyword>
<sequence>MLQKACRDQRVTGMQIAPHEQSGNVADCLSCTLAKSRRMSYKRLQPTRSLLCCEKLMTDVCHYGEKSVGGNVKFQLVEDEFSRYVWGFLLRHKSQSAGNLKTLILRLRQRGRHVRFIGSDQGTDFKNQELKVLMKENGIRPVRTNTYTPEENSLVEKMNGIMLREVRTLLVTTGLPTSLWGEAFKFAVTVYNFSPSKSIQGRSPYELYEGRKPNVSGLRVWGCAVTMIKLPEKRCFLDILNRQLVIVFSGRIVDSRDVKFREQWTIASDYVVQLFEKVFAHQSGVVLPATVPYVKLPLSDYTNSDSGDEVTSTSHISDYLGSVDDQQVGDDVVASEDTTENGDQQRDVNDDHQWQVTRKERKPSLVELRHLCRSKKTPSEPLRRSTRIRRPNTRLHGYSLASYFISTMDKLPKSVRAALANPNREKWLEAMEAEFQSIQSNKTWILVKRPPKTKVMTSRWVFVIKKNQHGEIERLLGIHSPVVSMEAIRVVIVLAFYYDLDLRQIDFTTAFLNDDMDVDVYMEQPELFDDGSGRVCLLKKSLYGLKQGPLIWNETLKKYLLKLGFKASIIGDGVYVTWIGDSPVFLTVYVDDVVIAAKTKHIE</sequence>
<keyword evidence="3" id="KW-0255">Endonuclease</keyword>
<evidence type="ECO:0000256" key="7">
    <source>
        <dbReference type="ARBA" id="ARBA00022918"/>
    </source>
</evidence>
<protein>
    <submittedName>
        <fullName evidence="13">Integrase catalytic core protein</fullName>
    </submittedName>
</protein>
<evidence type="ECO:0000256" key="1">
    <source>
        <dbReference type="ARBA" id="ARBA00022722"/>
    </source>
</evidence>
<gene>
    <name evidence="13" type="ORF">PHPALM_6017</name>
</gene>
<dbReference type="Pfam" id="PF00665">
    <property type="entry name" value="rve"/>
    <property type="match status" value="1"/>
</dbReference>
<feature type="region of interest" description="Disordered" evidence="11">
    <location>
        <begin position="334"/>
        <end position="353"/>
    </location>
</feature>
<dbReference type="PROSITE" id="PS50994">
    <property type="entry name" value="INTEGRASE"/>
    <property type="match status" value="1"/>
</dbReference>
<dbReference type="GO" id="GO:0003676">
    <property type="term" value="F:nucleic acid binding"/>
    <property type="evidence" value="ECO:0007669"/>
    <property type="project" value="InterPro"/>
</dbReference>
<dbReference type="InterPro" id="IPR039537">
    <property type="entry name" value="Retrotran_Ty1/copia-like"/>
</dbReference>
<evidence type="ECO:0000256" key="6">
    <source>
        <dbReference type="ARBA" id="ARBA00022908"/>
    </source>
</evidence>
<dbReference type="InterPro" id="IPR012337">
    <property type="entry name" value="RNaseH-like_sf"/>
</dbReference>
<organism evidence="13 14">
    <name type="scientific">Phytophthora palmivora</name>
    <dbReference type="NCBI Taxonomy" id="4796"/>
    <lineage>
        <taxon>Eukaryota</taxon>
        <taxon>Sar</taxon>
        <taxon>Stramenopiles</taxon>
        <taxon>Oomycota</taxon>
        <taxon>Peronosporomycetes</taxon>
        <taxon>Peronosporales</taxon>
        <taxon>Peronosporaceae</taxon>
        <taxon>Phytophthora</taxon>
    </lineage>
</organism>
<evidence type="ECO:0000256" key="3">
    <source>
        <dbReference type="ARBA" id="ARBA00022759"/>
    </source>
</evidence>
<evidence type="ECO:0000256" key="8">
    <source>
        <dbReference type="ARBA" id="ARBA00022932"/>
    </source>
</evidence>
<dbReference type="SUPFAM" id="SSF56672">
    <property type="entry name" value="DNA/RNA polymerases"/>
    <property type="match status" value="1"/>
</dbReference>
<keyword evidence="8" id="KW-0808">Transferase</keyword>
<dbReference type="GO" id="GO:0016787">
    <property type="term" value="F:hydrolase activity"/>
    <property type="evidence" value="ECO:0007669"/>
    <property type="project" value="UniProtKB-KW"/>
</dbReference>